<evidence type="ECO:0000256" key="1">
    <source>
        <dbReference type="SAM" id="Phobius"/>
    </source>
</evidence>
<dbReference type="Proteomes" id="UP000753802">
    <property type="component" value="Unassembled WGS sequence"/>
</dbReference>
<evidence type="ECO:0008006" key="4">
    <source>
        <dbReference type="Google" id="ProtNLM"/>
    </source>
</evidence>
<feature type="transmembrane region" description="Helical" evidence="1">
    <location>
        <begin position="43"/>
        <end position="61"/>
    </location>
</feature>
<name>A0ABW9ZWH0_9BACT</name>
<reference evidence="2 3" key="1">
    <citation type="submission" date="2020-01" db="EMBL/GenBank/DDBJ databases">
        <title>Genome analysis.</title>
        <authorList>
            <person name="Wu S."/>
            <person name="Wang G."/>
        </authorList>
    </citation>
    <scope>NUCLEOTIDE SEQUENCE [LARGE SCALE GENOMIC DNA]</scope>
    <source>
        <strain evidence="2 3">SYL130</strain>
    </source>
</reference>
<proteinExistence type="predicted"/>
<feature type="transmembrane region" description="Helical" evidence="1">
    <location>
        <begin position="73"/>
        <end position="93"/>
    </location>
</feature>
<keyword evidence="1" id="KW-1133">Transmembrane helix</keyword>
<comment type="caution">
    <text evidence="2">The sequence shown here is derived from an EMBL/GenBank/DDBJ whole genome shotgun (WGS) entry which is preliminary data.</text>
</comment>
<dbReference type="EMBL" id="JAACJS010000011">
    <property type="protein sequence ID" value="NCI49568.1"/>
    <property type="molecule type" value="Genomic_DNA"/>
</dbReference>
<keyword evidence="1" id="KW-0812">Transmembrane</keyword>
<dbReference type="RefSeq" id="WP_161817882.1">
    <property type="nucleotide sequence ID" value="NZ_JAACJS010000011.1"/>
</dbReference>
<accession>A0ABW9ZWH0</accession>
<protein>
    <recommendedName>
        <fullName evidence="4">Lipoprotein</fullName>
    </recommendedName>
</protein>
<organism evidence="2 3">
    <name type="scientific">Sediminibacterium roseum</name>
    <dbReference type="NCBI Taxonomy" id="1978412"/>
    <lineage>
        <taxon>Bacteria</taxon>
        <taxon>Pseudomonadati</taxon>
        <taxon>Bacteroidota</taxon>
        <taxon>Chitinophagia</taxon>
        <taxon>Chitinophagales</taxon>
        <taxon>Chitinophagaceae</taxon>
        <taxon>Sediminibacterium</taxon>
    </lineage>
</organism>
<keyword evidence="3" id="KW-1185">Reference proteome</keyword>
<keyword evidence="1" id="KW-0472">Membrane</keyword>
<sequence>MKGLLFLSRLALICNLLFAVCLVFQRIPETGLPDAVKGTVLVLGWILPVFINFSLIIAYLINALLRKATSVPAWLIITNILFFIAQVLIQIVFA</sequence>
<evidence type="ECO:0000313" key="3">
    <source>
        <dbReference type="Proteomes" id="UP000753802"/>
    </source>
</evidence>
<gene>
    <name evidence="2" type="ORF">GWC95_06525</name>
</gene>
<evidence type="ECO:0000313" key="2">
    <source>
        <dbReference type="EMBL" id="NCI49568.1"/>
    </source>
</evidence>